<protein>
    <submittedName>
        <fullName evidence="2">Uncharacterized protein</fullName>
    </submittedName>
</protein>
<gene>
    <name evidence="2" type="ORF">M407DRAFT_191509</name>
</gene>
<feature type="compositionally biased region" description="Polar residues" evidence="1">
    <location>
        <begin position="29"/>
        <end position="39"/>
    </location>
</feature>
<feature type="region of interest" description="Disordered" evidence="1">
    <location>
        <begin position="1"/>
        <end position="74"/>
    </location>
</feature>
<dbReference type="AlphaFoldDB" id="A0A0C3QJN4"/>
<keyword evidence="3" id="KW-1185">Reference proteome</keyword>
<organism evidence="2 3">
    <name type="scientific">Tulasnella calospora MUT 4182</name>
    <dbReference type="NCBI Taxonomy" id="1051891"/>
    <lineage>
        <taxon>Eukaryota</taxon>
        <taxon>Fungi</taxon>
        <taxon>Dikarya</taxon>
        <taxon>Basidiomycota</taxon>
        <taxon>Agaricomycotina</taxon>
        <taxon>Agaricomycetes</taxon>
        <taxon>Cantharellales</taxon>
        <taxon>Tulasnellaceae</taxon>
        <taxon>Tulasnella</taxon>
    </lineage>
</organism>
<dbReference type="EMBL" id="KN823010">
    <property type="protein sequence ID" value="KIO27336.1"/>
    <property type="molecule type" value="Genomic_DNA"/>
</dbReference>
<reference evidence="3" key="2">
    <citation type="submission" date="2015-01" db="EMBL/GenBank/DDBJ databases">
        <title>Evolutionary Origins and Diversification of the Mycorrhizal Mutualists.</title>
        <authorList>
            <consortium name="DOE Joint Genome Institute"/>
            <consortium name="Mycorrhizal Genomics Consortium"/>
            <person name="Kohler A."/>
            <person name="Kuo A."/>
            <person name="Nagy L.G."/>
            <person name="Floudas D."/>
            <person name="Copeland A."/>
            <person name="Barry K.W."/>
            <person name="Cichocki N."/>
            <person name="Veneault-Fourrey C."/>
            <person name="LaButti K."/>
            <person name="Lindquist E.A."/>
            <person name="Lipzen A."/>
            <person name="Lundell T."/>
            <person name="Morin E."/>
            <person name="Murat C."/>
            <person name="Riley R."/>
            <person name="Ohm R."/>
            <person name="Sun H."/>
            <person name="Tunlid A."/>
            <person name="Henrissat B."/>
            <person name="Grigoriev I.V."/>
            <person name="Hibbett D.S."/>
            <person name="Martin F."/>
        </authorList>
    </citation>
    <scope>NUCLEOTIDE SEQUENCE [LARGE SCALE GENOMIC DNA]</scope>
    <source>
        <strain evidence="3">MUT 4182</strain>
    </source>
</reference>
<evidence type="ECO:0000256" key="1">
    <source>
        <dbReference type="SAM" id="MobiDB-lite"/>
    </source>
</evidence>
<evidence type="ECO:0000313" key="2">
    <source>
        <dbReference type="EMBL" id="KIO27336.1"/>
    </source>
</evidence>
<proteinExistence type="predicted"/>
<reference evidence="2 3" key="1">
    <citation type="submission" date="2014-04" db="EMBL/GenBank/DDBJ databases">
        <authorList>
            <consortium name="DOE Joint Genome Institute"/>
            <person name="Kuo A."/>
            <person name="Girlanda M."/>
            <person name="Perotto S."/>
            <person name="Kohler A."/>
            <person name="Nagy L.G."/>
            <person name="Floudas D."/>
            <person name="Copeland A."/>
            <person name="Barry K.W."/>
            <person name="Cichocki N."/>
            <person name="Veneault-Fourrey C."/>
            <person name="LaButti K."/>
            <person name="Lindquist E.A."/>
            <person name="Lipzen A."/>
            <person name="Lundell T."/>
            <person name="Morin E."/>
            <person name="Murat C."/>
            <person name="Sun H."/>
            <person name="Tunlid A."/>
            <person name="Henrissat B."/>
            <person name="Grigoriev I.V."/>
            <person name="Hibbett D.S."/>
            <person name="Martin F."/>
            <person name="Nordberg H.P."/>
            <person name="Cantor M.N."/>
            <person name="Hua S.X."/>
        </authorList>
    </citation>
    <scope>NUCLEOTIDE SEQUENCE [LARGE SCALE GENOMIC DNA]</scope>
    <source>
        <strain evidence="2 3">MUT 4182</strain>
    </source>
</reference>
<dbReference type="Proteomes" id="UP000054248">
    <property type="component" value="Unassembled WGS sequence"/>
</dbReference>
<feature type="compositionally biased region" description="Polar residues" evidence="1">
    <location>
        <begin position="51"/>
        <end position="61"/>
    </location>
</feature>
<sequence>MASQRSSRRETHSAHHTVAASHTKLFITRSPSPLSTPGQCRNPDLGKTRRNQLSPNRPSSSVGGGANLESVGQYLPSSAPAWRSLWSIG</sequence>
<dbReference type="HOGENOM" id="CLU_2456430_0_0_1"/>
<name>A0A0C3QJN4_9AGAM</name>
<evidence type="ECO:0000313" key="3">
    <source>
        <dbReference type="Proteomes" id="UP000054248"/>
    </source>
</evidence>
<accession>A0A0C3QJN4</accession>